<dbReference type="eggNOG" id="COG3076">
    <property type="taxonomic scope" value="Bacteria"/>
</dbReference>
<evidence type="ECO:0000259" key="3">
    <source>
        <dbReference type="Pfam" id="PF06877"/>
    </source>
</evidence>
<dbReference type="PIRSF" id="PIRSF018193">
    <property type="entry name" value="UCP018193"/>
    <property type="match status" value="1"/>
</dbReference>
<name>A0A090QW14_9GAMM</name>
<evidence type="ECO:0000313" key="4">
    <source>
        <dbReference type="EMBL" id="GAL07071.1"/>
    </source>
</evidence>
<proteinExistence type="inferred from homology"/>
<comment type="similarity">
    <text evidence="2">Belongs to the RraB family.</text>
</comment>
<dbReference type="HAMAP" id="MF_01888">
    <property type="entry name" value="RraB"/>
    <property type="match status" value="1"/>
</dbReference>
<dbReference type="NCBIfam" id="NF008393">
    <property type="entry name" value="PRK11191.1"/>
    <property type="match status" value="1"/>
</dbReference>
<dbReference type="GO" id="GO:0019899">
    <property type="term" value="F:enzyme binding"/>
    <property type="evidence" value="ECO:0007669"/>
    <property type="project" value="UniProtKB-UniRule"/>
</dbReference>
<dbReference type="AlphaFoldDB" id="A0A090QW14"/>
<accession>A0A090QW14</accession>
<dbReference type="InterPro" id="IPR016716">
    <property type="entry name" value="RraB"/>
</dbReference>
<dbReference type="Gene3D" id="3.30.70.970">
    <property type="entry name" value="RraB-like"/>
    <property type="match status" value="1"/>
</dbReference>
<dbReference type="Proteomes" id="UP000029227">
    <property type="component" value="Unassembled WGS sequence"/>
</dbReference>
<dbReference type="Pfam" id="PF06877">
    <property type="entry name" value="RraB"/>
    <property type="match status" value="1"/>
</dbReference>
<comment type="subunit">
    <text evidence="2">Interacts with the C-terminal region of Rne.</text>
</comment>
<dbReference type="STRING" id="754436.JCM19237_3076"/>
<gene>
    <name evidence="2" type="primary">rraB</name>
    <name evidence="4" type="ORF">JCM19237_3076</name>
</gene>
<dbReference type="InterPro" id="IPR036701">
    <property type="entry name" value="RraB-like_sf"/>
</dbReference>
<dbReference type="GO" id="GO:0060698">
    <property type="term" value="F:endoribonuclease inhibitor activity"/>
    <property type="evidence" value="ECO:0007669"/>
    <property type="project" value="UniProtKB-UniRule"/>
</dbReference>
<protein>
    <recommendedName>
        <fullName evidence="2">Regulator of ribonuclease activity B</fullName>
    </recommendedName>
</protein>
<keyword evidence="1 2" id="KW-0963">Cytoplasm</keyword>
<evidence type="ECO:0000256" key="1">
    <source>
        <dbReference type="ARBA" id="ARBA00022490"/>
    </source>
</evidence>
<dbReference type="EMBL" id="BBMN01000014">
    <property type="protein sequence ID" value="GAL07071.1"/>
    <property type="molecule type" value="Genomic_DNA"/>
</dbReference>
<comment type="caution">
    <text evidence="4">The sequence shown here is derived from an EMBL/GenBank/DDBJ whole genome shotgun (WGS) entry which is preliminary data.</text>
</comment>
<evidence type="ECO:0000256" key="2">
    <source>
        <dbReference type="HAMAP-Rule" id="MF_01888"/>
    </source>
</evidence>
<feature type="domain" description="Regulator of ribonuclease activity B" evidence="3">
    <location>
        <begin position="12"/>
        <end position="114"/>
    </location>
</feature>
<comment type="function">
    <text evidence="2">Globally modulates RNA abundance by binding to RNase E (Rne) and regulating its endonucleolytic activity. Can modulate Rne action in a substrate-dependent manner by altering the composition of the degradosome.</text>
</comment>
<reference evidence="4 5" key="1">
    <citation type="journal article" date="2014" name="Genome Announc.">
        <title>Draft Genome Sequences of Two Vibrionaceae Species, Vibrio ponticus C121 and Photobacterium aphoticum C119, Isolated as Coral Reef Microbiota.</title>
        <authorList>
            <person name="Al-saari N."/>
            <person name="Meirelles P.M."/>
            <person name="Mino S."/>
            <person name="Suda W."/>
            <person name="Oshima K."/>
            <person name="Hattori M."/>
            <person name="Ohkuma M."/>
            <person name="Thompson F.L."/>
            <person name="Gomez-Gil B."/>
            <person name="Sawabe T."/>
            <person name="Sawabe T."/>
        </authorList>
    </citation>
    <scope>NUCLEOTIDE SEQUENCE [LARGE SCALE GENOMIC DNA]</scope>
    <source>
        <strain evidence="4 5">JCM 19237</strain>
    </source>
</reference>
<evidence type="ECO:0000313" key="5">
    <source>
        <dbReference type="Proteomes" id="UP000029227"/>
    </source>
</evidence>
<dbReference type="GO" id="GO:0005737">
    <property type="term" value="C:cytoplasm"/>
    <property type="evidence" value="ECO:0007669"/>
    <property type="project" value="UniProtKB-SubCell"/>
</dbReference>
<dbReference type="SUPFAM" id="SSF89946">
    <property type="entry name" value="Hypothetical protein VC0424"/>
    <property type="match status" value="1"/>
</dbReference>
<dbReference type="InterPro" id="IPR009671">
    <property type="entry name" value="RraB_dom"/>
</dbReference>
<organism evidence="4 5">
    <name type="scientific">Photobacterium aphoticum</name>
    <dbReference type="NCBI Taxonomy" id="754436"/>
    <lineage>
        <taxon>Bacteria</taxon>
        <taxon>Pseudomonadati</taxon>
        <taxon>Pseudomonadota</taxon>
        <taxon>Gammaproteobacteria</taxon>
        <taxon>Vibrionales</taxon>
        <taxon>Vibrionaceae</taxon>
        <taxon>Photobacterium</taxon>
    </lineage>
</organism>
<sequence length="138" mass="15304">MSNAELIAEQKEETREIIAALLEDGSEPDALYTIEHHFSADTFEELEAAAVEAFKMGFEVLEAEELELTPEEGGGKIVCFDAVMESALNAEVIDEQAEKLIALAEKHNIDYDGWVHTSSLAKTTMKIMRMTRSNSPLI</sequence>
<comment type="subcellular location">
    <subcellularLocation>
        <location evidence="2">Cytoplasm</location>
    </subcellularLocation>
</comment>